<dbReference type="Proteomes" id="UP000321058">
    <property type="component" value="Unassembled WGS sequence"/>
</dbReference>
<dbReference type="InterPro" id="IPR036856">
    <property type="entry name" value="Ald_Oxase/Xan_DH_a/b_sf"/>
</dbReference>
<accession>A0A512N6R4</accession>
<sequence>MSEHRPNTEGKYKWIGTRPERPDGADKVTGRARFGADFSLPGQLIGKVLRSPHAHAVIKSIDTSKALALNGVKAVITAQDFPDQPNLIVPTGEMQVNMRDITRNIMAREKALYEGHPVAAVAAVSEAIAKQALSLIKVDYEVLPHVIDVAEAMKPDAPILHDHLLTEGANPPASKPSNIAKRIEFKKGDAKAGFAQAQVVIEKDYTTQAVHQGYIEPHATLASAAEDGQIQVWSTTQGHFQVRGFCARLLGLETSQIRVTPTEIGGGFGGKTVVYLEPLAMRLSQKSGKPVKMTMAREDVFRASGPAPGGNVKVKIGAMRDGRIVAAECIVEMQAGAFPGSPVGPACMCSFACYDIDNVYIEGFDVVSNRPKVAAYRAPGAPISAWAVESTLDILAQELDMDPIDLRLKNAAKEGTKTAYGVTFNTIGMVETLEAIRDSEHYKSPVKPGYGRGVAAGFWFNIGADSSAASHVGEDGSVTVISGNPDIGGSRASLALMAAEELGVDYNKVRPIIADTASIGFNFVTGGSRVTFATGLAVVNSVRDMIRELKVRAAKIWKIDPEAVIWEGGMAKPAGNQVGTFEPLSLADLAAQAGRTGGPINGHAQLNVTGAGPGFGVHCVDLKVDEDTGCVHVGRYTAAQDVGTAIHPSYVEGQLQGGAVQGIGWALNEEYIYNAKGKLDNPGFLDYRMPVASDLPKIETILVEVPNPQHPYGVRGVGEVPIIPPIAAVGNAVARATGVRMVDLPMSPPRLSEALDAARPMKMAAE</sequence>
<dbReference type="PANTHER" id="PTHR11908:SF157">
    <property type="entry name" value="XANTHINE DEHYDROGENASE SUBUNIT D-RELATED"/>
    <property type="match status" value="1"/>
</dbReference>
<dbReference type="OrthoDB" id="8428274at2"/>
<dbReference type="PANTHER" id="PTHR11908">
    <property type="entry name" value="XANTHINE DEHYDROGENASE"/>
    <property type="match status" value="1"/>
</dbReference>
<organism evidence="3 4">
    <name type="scientific">Reyranella soli</name>
    <dbReference type="NCBI Taxonomy" id="1230389"/>
    <lineage>
        <taxon>Bacteria</taxon>
        <taxon>Pseudomonadati</taxon>
        <taxon>Pseudomonadota</taxon>
        <taxon>Alphaproteobacteria</taxon>
        <taxon>Hyphomicrobiales</taxon>
        <taxon>Reyranellaceae</taxon>
        <taxon>Reyranella</taxon>
    </lineage>
</organism>
<evidence type="ECO:0000256" key="1">
    <source>
        <dbReference type="SAM" id="MobiDB-lite"/>
    </source>
</evidence>
<dbReference type="InterPro" id="IPR000674">
    <property type="entry name" value="Ald_Oxase/Xan_DH_a/b"/>
</dbReference>
<evidence type="ECO:0000259" key="2">
    <source>
        <dbReference type="SMART" id="SM01008"/>
    </source>
</evidence>
<dbReference type="Pfam" id="PF01315">
    <property type="entry name" value="Ald_Xan_dh_C"/>
    <property type="match status" value="1"/>
</dbReference>
<dbReference type="RefSeq" id="WP_147148398.1">
    <property type="nucleotide sequence ID" value="NZ_BKAJ01000031.1"/>
</dbReference>
<comment type="caution">
    <text evidence="3">The sequence shown here is derived from an EMBL/GenBank/DDBJ whole genome shotgun (WGS) entry which is preliminary data.</text>
</comment>
<dbReference type="EMBL" id="BKAJ01000031">
    <property type="protein sequence ID" value="GEP54658.1"/>
    <property type="molecule type" value="Genomic_DNA"/>
</dbReference>
<dbReference type="Pfam" id="PF20256">
    <property type="entry name" value="MoCoBD_2"/>
    <property type="match status" value="1"/>
</dbReference>
<protein>
    <submittedName>
        <fullName evidence="3">Oxidoreductase</fullName>
    </submittedName>
</protein>
<dbReference type="Gene3D" id="3.90.1170.50">
    <property type="entry name" value="Aldehyde oxidase/xanthine dehydrogenase, a/b hammerhead"/>
    <property type="match status" value="1"/>
</dbReference>
<dbReference type="AlphaFoldDB" id="A0A512N6R4"/>
<dbReference type="InterPro" id="IPR037165">
    <property type="entry name" value="AldOxase/xan_DH_Mopterin-bd_sf"/>
</dbReference>
<proteinExistence type="predicted"/>
<evidence type="ECO:0000313" key="3">
    <source>
        <dbReference type="EMBL" id="GEP54658.1"/>
    </source>
</evidence>
<reference evidence="3 4" key="1">
    <citation type="submission" date="2019-07" db="EMBL/GenBank/DDBJ databases">
        <title>Whole genome shotgun sequence of Reyranella soli NBRC 108950.</title>
        <authorList>
            <person name="Hosoyama A."/>
            <person name="Uohara A."/>
            <person name="Ohji S."/>
            <person name="Ichikawa N."/>
        </authorList>
    </citation>
    <scope>NUCLEOTIDE SEQUENCE [LARGE SCALE GENOMIC DNA]</scope>
    <source>
        <strain evidence="3 4">NBRC 108950</strain>
    </source>
</reference>
<dbReference type="InterPro" id="IPR008274">
    <property type="entry name" value="AldOxase/xan_DH_MoCoBD1"/>
</dbReference>
<name>A0A512N6R4_9HYPH</name>
<dbReference type="SUPFAM" id="SSF56003">
    <property type="entry name" value="Molybdenum cofactor-binding domain"/>
    <property type="match status" value="1"/>
</dbReference>
<feature type="domain" description="Aldehyde oxidase/xanthine dehydrogenase a/b hammerhead" evidence="2">
    <location>
        <begin position="29"/>
        <end position="144"/>
    </location>
</feature>
<dbReference type="SUPFAM" id="SSF54665">
    <property type="entry name" value="CO dehydrogenase molybdoprotein N-domain-like"/>
    <property type="match status" value="1"/>
</dbReference>
<dbReference type="InterPro" id="IPR016208">
    <property type="entry name" value="Ald_Oxase/xanthine_DH-like"/>
</dbReference>
<gene>
    <name evidence="3" type="ORF">RSO01_18240</name>
</gene>
<dbReference type="InterPro" id="IPR046867">
    <property type="entry name" value="AldOxase/xan_DH_MoCoBD2"/>
</dbReference>
<dbReference type="SMART" id="SM01008">
    <property type="entry name" value="Ald_Xan_dh_C"/>
    <property type="match status" value="1"/>
</dbReference>
<dbReference type="GO" id="GO:0016491">
    <property type="term" value="F:oxidoreductase activity"/>
    <property type="evidence" value="ECO:0007669"/>
    <property type="project" value="InterPro"/>
</dbReference>
<dbReference type="Gene3D" id="3.30.365.10">
    <property type="entry name" value="Aldehyde oxidase/xanthine dehydrogenase, molybdopterin binding domain"/>
    <property type="match status" value="4"/>
</dbReference>
<evidence type="ECO:0000313" key="4">
    <source>
        <dbReference type="Proteomes" id="UP000321058"/>
    </source>
</evidence>
<dbReference type="GO" id="GO:0005506">
    <property type="term" value="F:iron ion binding"/>
    <property type="evidence" value="ECO:0007669"/>
    <property type="project" value="InterPro"/>
</dbReference>
<feature type="region of interest" description="Disordered" evidence="1">
    <location>
        <begin position="1"/>
        <end position="26"/>
    </location>
</feature>
<dbReference type="Pfam" id="PF02738">
    <property type="entry name" value="MoCoBD_1"/>
    <property type="match status" value="1"/>
</dbReference>
<keyword evidence="4" id="KW-1185">Reference proteome</keyword>